<proteinExistence type="predicted"/>
<dbReference type="WBParaSite" id="nRc.2.0.1.t06143-RA">
    <property type="protein sequence ID" value="nRc.2.0.1.t06143-RA"/>
    <property type="gene ID" value="nRc.2.0.1.g06143"/>
</dbReference>
<accession>A0A915HXI5</accession>
<reference evidence="2" key="1">
    <citation type="submission" date="2022-11" db="UniProtKB">
        <authorList>
            <consortium name="WormBaseParasite"/>
        </authorList>
    </citation>
    <scope>IDENTIFICATION</scope>
</reference>
<evidence type="ECO:0000313" key="1">
    <source>
        <dbReference type="Proteomes" id="UP000887565"/>
    </source>
</evidence>
<keyword evidence="1" id="KW-1185">Reference proteome</keyword>
<dbReference type="AlphaFoldDB" id="A0A915HXI5"/>
<protein>
    <submittedName>
        <fullName evidence="2">Uncharacterized protein</fullName>
    </submittedName>
</protein>
<sequence length="126" mass="14538">MEETFFLLVEYLDQLLNTLKNKHLWPAKFCYIVIKAEPMASSSYDDQQENVSYEDNPATVIMTAPAKFRRSIRSGGGPAAARCLCDLSSFEDIRDRRHINRHPHQATTATFDTKQEFCIESLQEDY</sequence>
<dbReference type="Proteomes" id="UP000887565">
    <property type="component" value="Unplaced"/>
</dbReference>
<evidence type="ECO:0000313" key="2">
    <source>
        <dbReference type="WBParaSite" id="nRc.2.0.1.t06143-RA"/>
    </source>
</evidence>
<organism evidence="1 2">
    <name type="scientific">Romanomermis culicivorax</name>
    <name type="common">Nematode worm</name>
    <dbReference type="NCBI Taxonomy" id="13658"/>
    <lineage>
        <taxon>Eukaryota</taxon>
        <taxon>Metazoa</taxon>
        <taxon>Ecdysozoa</taxon>
        <taxon>Nematoda</taxon>
        <taxon>Enoplea</taxon>
        <taxon>Dorylaimia</taxon>
        <taxon>Mermithida</taxon>
        <taxon>Mermithoidea</taxon>
        <taxon>Mermithidae</taxon>
        <taxon>Romanomermis</taxon>
    </lineage>
</organism>
<name>A0A915HXI5_ROMCU</name>